<name>A0A914ICI3_GLORO</name>
<evidence type="ECO:0000313" key="2">
    <source>
        <dbReference type="WBParaSite" id="Gr19_v10_g9572.t1"/>
    </source>
</evidence>
<organism evidence="1 2">
    <name type="scientific">Globodera rostochiensis</name>
    <name type="common">Golden nematode worm</name>
    <name type="synonym">Heterodera rostochiensis</name>
    <dbReference type="NCBI Taxonomy" id="31243"/>
    <lineage>
        <taxon>Eukaryota</taxon>
        <taxon>Metazoa</taxon>
        <taxon>Ecdysozoa</taxon>
        <taxon>Nematoda</taxon>
        <taxon>Chromadorea</taxon>
        <taxon>Rhabditida</taxon>
        <taxon>Tylenchina</taxon>
        <taxon>Tylenchomorpha</taxon>
        <taxon>Tylenchoidea</taxon>
        <taxon>Heteroderidae</taxon>
        <taxon>Heteroderinae</taxon>
        <taxon>Globodera</taxon>
    </lineage>
</organism>
<keyword evidence="1" id="KW-1185">Reference proteome</keyword>
<accession>A0A914ICI3</accession>
<dbReference type="WBParaSite" id="Gr19_v10_g9572.t1">
    <property type="protein sequence ID" value="Gr19_v10_g9572.t1"/>
    <property type="gene ID" value="Gr19_v10_g9572"/>
</dbReference>
<reference evidence="2" key="1">
    <citation type="submission" date="2022-11" db="UniProtKB">
        <authorList>
            <consortium name="WormBaseParasite"/>
        </authorList>
    </citation>
    <scope>IDENTIFICATION</scope>
</reference>
<dbReference type="Proteomes" id="UP000887572">
    <property type="component" value="Unplaced"/>
</dbReference>
<proteinExistence type="predicted"/>
<dbReference type="AlphaFoldDB" id="A0A914ICI3"/>
<evidence type="ECO:0000313" key="1">
    <source>
        <dbReference type="Proteomes" id="UP000887572"/>
    </source>
</evidence>
<sequence length="104" mass="12302">MYAGQRPIRAMLGSQGGLGEFDTSISGKPDKLNIWVREEETGTIKNFVIKNPNFFKNYAFDFRDGEVIEYERVLVRYPYNFWTNFPFFKRINGFQIDGRMTKRN</sequence>
<protein>
    <submittedName>
        <fullName evidence="2">Uncharacterized protein</fullName>
    </submittedName>
</protein>